<dbReference type="Proteomes" id="UP001164761">
    <property type="component" value="Chromosome"/>
</dbReference>
<dbReference type="EMBL" id="CP104067">
    <property type="protein sequence ID" value="WAH42511.1"/>
    <property type="molecule type" value="Genomic_DNA"/>
</dbReference>
<dbReference type="RefSeq" id="WP_268006383.1">
    <property type="nucleotide sequence ID" value="NZ_BSUT01000001.1"/>
</dbReference>
<keyword evidence="2" id="KW-1185">Reference proteome</keyword>
<protein>
    <submittedName>
        <fullName evidence="1">Uncharacterized protein</fullName>
    </submittedName>
</protein>
<gene>
    <name evidence="1" type="ORF">NZD89_03200</name>
</gene>
<organism evidence="1 2">
    <name type="scientific">Alicyclobacillus fastidiosus</name>
    <dbReference type="NCBI Taxonomy" id="392011"/>
    <lineage>
        <taxon>Bacteria</taxon>
        <taxon>Bacillati</taxon>
        <taxon>Bacillota</taxon>
        <taxon>Bacilli</taxon>
        <taxon>Bacillales</taxon>
        <taxon>Alicyclobacillaceae</taxon>
        <taxon>Alicyclobacillus</taxon>
    </lineage>
</organism>
<evidence type="ECO:0000313" key="1">
    <source>
        <dbReference type="EMBL" id="WAH42511.1"/>
    </source>
</evidence>
<sequence>MIKMEEVQEQLQHWGELIITTDAGETYEIHLGDTEFDKENRVLQFTTPDAKIVIDGDTIESVKMHFSHKMSD</sequence>
<evidence type="ECO:0000313" key="2">
    <source>
        <dbReference type="Proteomes" id="UP001164761"/>
    </source>
</evidence>
<accession>A0ABY6ZI60</accession>
<proteinExistence type="predicted"/>
<name>A0ABY6ZI60_9BACL</name>
<reference evidence="1" key="1">
    <citation type="submission" date="2022-08" db="EMBL/GenBank/DDBJ databases">
        <title>Alicyclobacillus fastidiosus DSM 17978, complete genome.</title>
        <authorList>
            <person name="Wang Q."/>
            <person name="Cai R."/>
            <person name="Wang Z."/>
        </authorList>
    </citation>
    <scope>NUCLEOTIDE SEQUENCE</scope>
    <source>
        <strain evidence="1">DSM 17978</strain>
    </source>
</reference>